<dbReference type="Pfam" id="PF02311">
    <property type="entry name" value="AraC_binding"/>
    <property type="match status" value="1"/>
</dbReference>
<dbReference type="PANTHER" id="PTHR43280">
    <property type="entry name" value="ARAC-FAMILY TRANSCRIPTIONAL REGULATOR"/>
    <property type="match status" value="1"/>
</dbReference>
<dbReference type="PANTHER" id="PTHR43280:SF28">
    <property type="entry name" value="HTH-TYPE TRANSCRIPTIONAL ACTIVATOR RHAS"/>
    <property type="match status" value="1"/>
</dbReference>
<keyword evidence="1" id="KW-0805">Transcription regulation</keyword>
<feature type="domain" description="HTH araC/xylS-type" evidence="4">
    <location>
        <begin position="200"/>
        <end position="298"/>
    </location>
</feature>
<keyword evidence="3" id="KW-0804">Transcription</keyword>
<dbReference type="Pfam" id="PF12833">
    <property type="entry name" value="HTH_18"/>
    <property type="match status" value="1"/>
</dbReference>
<name>A0A916K1W1_9BACL</name>
<evidence type="ECO:0000256" key="2">
    <source>
        <dbReference type="ARBA" id="ARBA00023125"/>
    </source>
</evidence>
<dbReference type="InterPro" id="IPR018062">
    <property type="entry name" value="HTH_AraC-typ_CS"/>
</dbReference>
<evidence type="ECO:0000256" key="3">
    <source>
        <dbReference type="ARBA" id="ARBA00023163"/>
    </source>
</evidence>
<evidence type="ECO:0000313" key="6">
    <source>
        <dbReference type="Proteomes" id="UP000693672"/>
    </source>
</evidence>
<sequence length="306" mass="36029">MGHIQAVSFLRDLSLKLNWIIEWKFKPHMGVGKIAYPHTIIWLILGGTRHITIREKTYEIKRGDLVVIPPHTIRNVEADANDPELFRYITICCDLRLGSLEFVDMYRFPIASAIQDQTRFQELVDLSFTLLKETNRILNQLGIKEISELEAQEKAANVSSEETEALLHVQSLFVTWFYQFYRLMRPLLLEQPMTIDPRIQTACSYMERHMNQTIKIGDLARNVYISESHLRLLFRKTFGISPMEYLQQARMKRTKELLVNTQIPIRDIAEMIGYQNQNMFSRSFVKLEGLSAREYRKRYKEKADKH</sequence>
<organism evidence="5 6">
    <name type="scientific">Paenibacillus solanacearum</name>
    <dbReference type="NCBI Taxonomy" id="2048548"/>
    <lineage>
        <taxon>Bacteria</taxon>
        <taxon>Bacillati</taxon>
        <taxon>Bacillota</taxon>
        <taxon>Bacilli</taxon>
        <taxon>Bacillales</taxon>
        <taxon>Paenibacillaceae</taxon>
        <taxon>Paenibacillus</taxon>
    </lineage>
</organism>
<keyword evidence="2" id="KW-0238">DNA-binding</keyword>
<keyword evidence="6" id="KW-1185">Reference proteome</keyword>
<dbReference type="InterPro" id="IPR018060">
    <property type="entry name" value="HTH_AraC"/>
</dbReference>
<dbReference type="GO" id="GO:0043565">
    <property type="term" value="F:sequence-specific DNA binding"/>
    <property type="evidence" value="ECO:0007669"/>
    <property type="project" value="InterPro"/>
</dbReference>
<dbReference type="AlphaFoldDB" id="A0A916K1W1"/>
<dbReference type="GO" id="GO:0003700">
    <property type="term" value="F:DNA-binding transcription factor activity"/>
    <property type="evidence" value="ECO:0007669"/>
    <property type="project" value="InterPro"/>
</dbReference>
<reference evidence="5" key="1">
    <citation type="submission" date="2021-06" db="EMBL/GenBank/DDBJ databases">
        <authorList>
            <person name="Criscuolo A."/>
        </authorList>
    </citation>
    <scope>NUCLEOTIDE SEQUENCE</scope>
    <source>
        <strain evidence="5">CIP111600</strain>
    </source>
</reference>
<comment type="caution">
    <text evidence="5">The sequence shown here is derived from an EMBL/GenBank/DDBJ whole genome shotgun (WGS) entry which is preliminary data.</text>
</comment>
<dbReference type="Proteomes" id="UP000693672">
    <property type="component" value="Unassembled WGS sequence"/>
</dbReference>
<evidence type="ECO:0000313" key="5">
    <source>
        <dbReference type="EMBL" id="CAG7615156.1"/>
    </source>
</evidence>
<dbReference type="PROSITE" id="PS00041">
    <property type="entry name" value="HTH_ARAC_FAMILY_1"/>
    <property type="match status" value="1"/>
</dbReference>
<protein>
    <submittedName>
        <fullName evidence="5">HTH-type transcriptional activator RhaR</fullName>
    </submittedName>
</protein>
<dbReference type="InterPro" id="IPR003313">
    <property type="entry name" value="AraC-bd"/>
</dbReference>
<gene>
    <name evidence="5" type="primary">rhaR_22</name>
    <name evidence="5" type="ORF">PAESOLCIP111_01784</name>
</gene>
<dbReference type="EMBL" id="CAJVAS010000005">
    <property type="protein sequence ID" value="CAG7615156.1"/>
    <property type="molecule type" value="Genomic_DNA"/>
</dbReference>
<evidence type="ECO:0000259" key="4">
    <source>
        <dbReference type="PROSITE" id="PS01124"/>
    </source>
</evidence>
<dbReference type="SMART" id="SM00342">
    <property type="entry name" value="HTH_ARAC"/>
    <property type="match status" value="1"/>
</dbReference>
<evidence type="ECO:0000256" key="1">
    <source>
        <dbReference type="ARBA" id="ARBA00023015"/>
    </source>
</evidence>
<proteinExistence type="predicted"/>
<dbReference type="PROSITE" id="PS01124">
    <property type="entry name" value="HTH_ARAC_FAMILY_2"/>
    <property type="match status" value="1"/>
</dbReference>
<accession>A0A916K1W1</accession>